<name>A0A166VH11_9AGAM</name>
<dbReference type="Proteomes" id="UP000076532">
    <property type="component" value="Unassembled WGS sequence"/>
</dbReference>
<dbReference type="InterPro" id="IPR001810">
    <property type="entry name" value="F-box_dom"/>
</dbReference>
<protein>
    <recommendedName>
        <fullName evidence="1">F-box domain-containing protein</fullName>
    </recommendedName>
</protein>
<keyword evidence="3" id="KW-1185">Reference proteome</keyword>
<evidence type="ECO:0000313" key="3">
    <source>
        <dbReference type="Proteomes" id="UP000076532"/>
    </source>
</evidence>
<proteinExistence type="predicted"/>
<reference evidence="2 3" key="1">
    <citation type="journal article" date="2016" name="Mol. Biol. Evol.">
        <title>Comparative Genomics of Early-Diverging Mushroom-Forming Fungi Provides Insights into the Origins of Lignocellulose Decay Capabilities.</title>
        <authorList>
            <person name="Nagy L.G."/>
            <person name="Riley R."/>
            <person name="Tritt A."/>
            <person name="Adam C."/>
            <person name="Daum C."/>
            <person name="Floudas D."/>
            <person name="Sun H."/>
            <person name="Yadav J.S."/>
            <person name="Pangilinan J."/>
            <person name="Larsson K.H."/>
            <person name="Matsuura K."/>
            <person name="Barry K."/>
            <person name="Labutti K."/>
            <person name="Kuo R."/>
            <person name="Ohm R.A."/>
            <person name="Bhattacharya S.S."/>
            <person name="Shirouzu T."/>
            <person name="Yoshinaga Y."/>
            <person name="Martin F.M."/>
            <person name="Grigoriev I.V."/>
            <person name="Hibbett D.S."/>
        </authorList>
    </citation>
    <scope>NUCLEOTIDE SEQUENCE [LARGE SCALE GENOMIC DNA]</scope>
    <source>
        <strain evidence="2 3">CBS 109695</strain>
    </source>
</reference>
<dbReference type="OrthoDB" id="3244423at2759"/>
<sequence length="497" mass="55298">MGNSLATEIRENQTESDIGGAAIRLQARLKAFCALLLKTKPSFSPTVSRTAALPTEIIAFILRLAQSECDDTLTPAMRAVTLSHVSRRWRQIAINTTRLWCDIHLSPSTSTVFLETQISRSQASVLALYICEISSGMDHASRIPHPHVTLVLSQLARIRSLIISTQTLHTVVDVFRVLQHSYAPVISKMVVDLQPPIIPSHNGDAIPSAMAIFSHGAPRLSSLSFHGISTTSCSPPMTAMIHLHLGSIEGLSFVALTCDELRATLLACSPTLRSLSFSGMVVHFTHDDCMSRIDMPSLQSLTIHSDQSDTGPSSLDTYFDSLFTIISSPMLRSLELGTSSLQEHHLQNFLMTMQSSSRVTSTYLRFLKISHTARSYNIGRNVMELFPSITHLEMNTSDADILFTILHNDSLLPTAERDNLWPELHSITLPVLDSQNLNLGRLRKFILGRVAIGRPIHDLCLVSYDKYDIIPRTHLEWLRQHVILTLRCDELSEHVLN</sequence>
<gene>
    <name evidence="2" type="ORF">FIBSPDRAFT_481958</name>
</gene>
<dbReference type="Pfam" id="PF12937">
    <property type="entry name" value="F-box-like"/>
    <property type="match status" value="1"/>
</dbReference>
<feature type="domain" description="F-box" evidence="1">
    <location>
        <begin position="51"/>
        <end position="105"/>
    </location>
</feature>
<accession>A0A166VH11</accession>
<evidence type="ECO:0000313" key="2">
    <source>
        <dbReference type="EMBL" id="KZP32717.1"/>
    </source>
</evidence>
<organism evidence="2 3">
    <name type="scientific">Athelia psychrophila</name>
    <dbReference type="NCBI Taxonomy" id="1759441"/>
    <lineage>
        <taxon>Eukaryota</taxon>
        <taxon>Fungi</taxon>
        <taxon>Dikarya</taxon>
        <taxon>Basidiomycota</taxon>
        <taxon>Agaricomycotina</taxon>
        <taxon>Agaricomycetes</taxon>
        <taxon>Agaricomycetidae</taxon>
        <taxon>Atheliales</taxon>
        <taxon>Atheliaceae</taxon>
        <taxon>Athelia</taxon>
    </lineage>
</organism>
<dbReference type="AlphaFoldDB" id="A0A166VH11"/>
<evidence type="ECO:0000259" key="1">
    <source>
        <dbReference type="Pfam" id="PF12937"/>
    </source>
</evidence>
<dbReference type="EMBL" id="KV417485">
    <property type="protein sequence ID" value="KZP32717.1"/>
    <property type="molecule type" value="Genomic_DNA"/>
</dbReference>